<feature type="transmembrane region" description="Helical" evidence="2">
    <location>
        <begin position="136"/>
        <end position="156"/>
    </location>
</feature>
<feature type="transmembrane region" description="Helical" evidence="2">
    <location>
        <begin position="54"/>
        <end position="74"/>
    </location>
</feature>
<reference evidence="3 4" key="1">
    <citation type="submission" date="2016-12" db="EMBL/GenBank/DDBJ databases">
        <authorList>
            <person name="Song W.-J."/>
            <person name="Kurnit D.M."/>
        </authorList>
    </citation>
    <scope>NUCLEOTIDE SEQUENCE [LARGE SCALE GENOMIC DNA]</scope>
    <source>
        <strain evidence="3 4">DSM 30827</strain>
    </source>
</reference>
<feature type="transmembrane region" description="Helical" evidence="2">
    <location>
        <begin position="6"/>
        <end position="27"/>
    </location>
</feature>
<feature type="transmembrane region" description="Helical" evidence="2">
    <location>
        <begin position="80"/>
        <end position="102"/>
    </location>
</feature>
<gene>
    <name evidence="3" type="ORF">CGLAU_05065</name>
</gene>
<feature type="region of interest" description="Disordered" evidence="1">
    <location>
        <begin position="166"/>
        <end position="188"/>
    </location>
</feature>
<keyword evidence="4" id="KW-1185">Reference proteome</keyword>
<organism evidence="3 4">
    <name type="scientific">Corynebacterium glaucum</name>
    <dbReference type="NCBI Taxonomy" id="187491"/>
    <lineage>
        <taxon>Bacteria</taxon>
        <taxon>Bacillati</taxon>
        <taxon>Actinomycetota</taxon>
        <taxon>Actinomycetes</taxon>
        <taxon>Mycobacteriales</taxon>
        <taxon>Corynebacteriaceae</taxon>
        <taxon>Corynebacterium</taxon>
    </lineage>
</organism>
<keyword evidence="2" id="KW-0472">Membrane</keyword>
<dbReference type="EMBL" id="CP019688">
    <property type="protein sequence ID" value="AQQ14987.1"/>
    <property type="molecule type" value="Genomic_DNA"/>
</dbReference>
<sequence precursor="true">MNTIFIFLHVAAAIVLLGPVVVATSMFPAEADKSRVGGEEATGRASVLHRITKTYGMLSALVPLLGGVVMAFDWDLYSSNYWLHTAIILSVIAWAILFFMVIPQQRKMMGSLGALDPADADPADRTGNFEKSKAKAAAGAGIFNLMWFLTLILMFLPSPDAGASSDSTTSATTASETVATTAATTATQ</sequence>
<evidence type="ECO:0000256" key="2">
    <source>
        <dbReference type="SAM" id="Phobius"/>
    </source>
</evidence>
<evidence type="ECO:0008006" key="5">
    <source>
        <dbReference type="Google" id="ProtNLM"/>
    </source>
</evidence>
<keyword evidence="2" id="KW-0812">Transmembrane</keyword>
<keyword evidence="2" id="KW-1133">Transmembrane helix</keyword>
<proteinExistence type="predicted"/>
<dbReference type="Proteomes" id="UP000217209">
    <property type="component" value="Chromosome"/>
</dbReference>
<accession>A0A1Q2HVV6</accession>
<name>A0A1Q2HVV6_9CORY</name>
<evidence type="ECO:0000313" key="4">
    <source>
        <dbReference type="Proteomes" id="UP000217209"/>
    </source>
</evidence>
<dbReference type="KEGG" id="cgv:CGLAU_05065"/>
<evidence type="ECO:0000313" key="3">
    <source>
        <dbReference type="EMBL" id="AQQ14987.1"/>
    </source>
</evidence>
<protein>
    <recommendedName>
        <fullName evidence="5">DUF2269 domain-containing protein</fullName>
    </recommendedName>
</protein>
<dbReference type="AlphaFoldDB" id="A0A1Q2HVV6"/>
<dbReference type="RefSeq" id="WP_232507211.1">
    <property type="nucleotide sequence ID" value="NZ_CP019688.1"/>
</dbReference>
<evidence type="ECO:0000256" key="1">
    <source>
        <dbReference type="SAM" id="MobiDB-lite"/>
    </source>
</evidence>